<gene>
    <name evidence="3" type="ORF">RIEGSTA812A_PEG_135</name>
</gene>
<protein>
    <submittedName>
        <fullName evidence="3">Sulfite oxidase and related enzymes</fullName>
    </submittedName>
</protein>
<name>A0A484HA51_9ZZZZ</name>
<dbReference type="Gene3D" id="3.90.420.10">
    <property type="entry name" value="Oxidoreductase, molybdopterin-binding domain"/>
    <property type="match status" value="1"/>
</dbReference>
<dbReference type="AlphaFoldDB" id="A0A484HA51"/>
<dbReference type="EMBL" id="LR026963">
    <property type="protein sequence ID" value="VBB68662.1"/>
    <property type="molecule type" value="Genomic_DNA"/>
</dbReference>
<sequence>MNQADSGSRIHGRLLPAGVAGDESVRGNGGDSVVEPGNNEHPDQRIVRKPSEAVARLPSGQHLVQDFPVLDLGLQPLVSTGTWRLAISGKVDVPTVWGWTTFLSQPQVTLRSDIHCVTAWSRYDNEWQGVTARHLLSVVRPLSSARFVLFCSFDGYTSNVPLTAFADDDVLLAHSWQGRPLTREHGGPVRVIIPKLYFWKSAKWVREILFLDEDSPGYWEVRGYHNNGNPWLEERYARR</sequence>
<dbReference type="CDD" id="cd02109">
    <property type="entry name" value="arch_bact_SO_family_Moco"/>
    <property type="match status" value="1"/>
</dbReference>
<evidence type="ECO:0000313" key="3">
    <source>
        <dbReference type="EMBL" id="VBB68662.1"/>
    </source>
</evidence>
<accession>A0A484HA51</accession>
<dbReference type="SUPFAM" id="SSF56524">
    <property type="entry name" value="Oxidoreductase molybdopterin-binding domain"/>
    <property type="match status" value="1"/>
</dbReference>
<dbReference type="InterPro" id="IPR000572">
    <property type="entry name" value="OxRdtase_Mopterin-bd_dom"/>
</dbReference>
<dbReference type="InterPro" id="IPR036374">
    <property type="entry name" value="OxRdtase_Mopterin-bd_sf"/>
</dbReference>
<evidence type="ECO:0000259" key="2">
    <source>
        <dbReference type="Pfam" id="PF00174"/>
    </source>
</evidence>
<dbReference type="PANTHER" id="PTHR43032:SF4">
    <property type="entry name" value="OXIDOREDUCTASE MOLYBDOPTERIN-BINDING DOMAIN-CONTAINING PROTEIN"/>
    <property type="match status" value="1"/>
</dbReference>
<dbReference type="Pfam" id="PF00174">
    <property type="entry name" value="Oxidored_molyb"/>
    <property type="match status" value="1"/>
</dbReference>
<proteinExistence type="predicted"/>
<feature type="domain" description="Oxidoreductase molybdopterin-binding" evidence="2">
    <location>
        <begin position="77"/>
        <end position="219"/>
    </location>
</feature>
<evidence type="ECO:0000256" key="1">
    <source>
        <dbReference type="SAM" id="MobiDB-lite"/>
    </source>
</evidence>
<organism evidence="3">
    <name type="scientific">invertebrate metagenome</name>
    <dbReference type="NCBI Taxonomy" id="1711999"/>
    <lineage>
        <taxon>unclassified sequences</taxon>
        <taxon>metagenomes</taxon>
        <taxon>organismal metagenomes</taxon>
    </lineage>
</organism>
<dbReference type="PANTHER" id="PTHR43032">
    <property type="entry name" value="PROTEIN-METHIONINE-SULFOXIDE REDUCTASE"/>
    <property type="match status" value="1"/>
</dbReference>
<feature type="region of interest" description="Disordered" evidence="1">
    <location>
        <begin position="1"/>
        <end position="45"/>
    </location>
</feature>
<reference evidence="3" key="1">
    <citation type="submission" date="2018-10" db="EMBL/GenBank/DDBJ databases">
        <authorList>
            <person name="Gruber-Vodicka H."/>
            <person name="Jaeckle O."/>
        </authorList>
    </citation>
    <scope>NUCLEOTIDE SEQUENCE</scope>
</reference>